<dbReference type="PIRSF" id="PIRSF019381">
    <property type="entry name" value="YcjX"/>
    <property type="match status" value="1"/>
</dbReference>
<reference evidence="2" key="2">
    <citation type="submission" date="2015-01" db="EMBL/GenBank/DDBJ databases">
        <title>Complete genome sequence of Methylobacterium aquaticum strain 22A.</title>
        <authorList>
            <person name="Tani A."/>
            <person name="Ogura Y."/>
            <person name="Hayashi T."/>
        </authorList>
    </citation>
    <scope>NUCLEOTIDE SEQUENCE [LARGE SCALE GENOMIC DNA]</scope>
    <source>
        <strain evidence="2">MA-22A</strain>
    </source>
</reference>
<evidence type="ECO:0000313" key="1">
    <source>
        <dbReference type="EMBL" id="BAQ44707.1"/>
    </source>
</evidence>
<organism evidence="1 2">
    <name type="scientific">Methylobacterium aquaticum</name>
    <dbReference type="NCBI Taxonomy" id="270351"/>
    <lineage>
        <taxon>Bacteria</taxon>
        <taxon>Pseudomonadati</taxon>
        <taxon>Pseudomonadota</taxon>
        <taxon>Alphaproteobacteria</taxon>
        <taxon>Hyphomicrobiales</taxon>
        <taxon>Methylobacteriaceae</taxon>
        <taxon>Methylobacterium</taxon>
    </lineage>
</organism>
<dbReference type="OrthoDB" id="9777645at2"/>
<dbReference type="STRING" id="270351.Maq22A_c06825"/>
<protein>
    <submittedName>
        <fullName evidence="1">Amino acid regulated cytosolic protein</fullName>
    </submittedName>
</protein>
<dbReference type="EMBL" id="AP014704">
    <property type="protein sequence ID" value="BAQ44707.1"/>
    <property type="molecule type" value="Genomic_DNA"/>
</dbReference>
<dbReference type="PANTHER" id="PTHR38605">
    <property type="entry name" value="ATPASE-RELATED"/>
    <property type="match status" value="1"/>
</dbReference>
<dbReference type="RefSeq" id="WP_060846169.1">
    <property type="nucleotide sequence ID" value="NZ_AP014704.1"/>
</dbReference>
<dbReference type="PANTHER" id="PTHR38605:SF1">
    <property type="entry name" value="ATPASE"/>
    <property type="match status" value="1"/>
</dbReference>
<evidence type="ECO:0000313" key="2">
    <source>
        <dbReference type="Proteomes" id="UP000061432"/>
    </source>
</evidence>
<name>A0A0C6FCY2_9HYPH</name>
<dbReference type="KEGG" id="maqu:Maq22A_c06825"/>
<proteinExistence type="predicted"/>
<accession>A0A0C6FCY2</accession>
<dbReference type="PATRIC" id="fig|270351.10.peg.1297"/>
<dbReference type="AlphaFoldDB" id="A0A0C6FCY2"/>
<dbReference type="InterPro" id="IPR007413">
    <property type="entry name" value="YcjX-like"/>
</dbReference>
<dbReference type="Proteomes" id="UP000061432">
    <property type="component" value="Chromosome"/>
</dbReference>
<sequence>MPPLTDFAARAGSLVKSVTEATRSLAEASNDLLVQPTVRLGVTGLARSGKTVFTTALVHQLTGLHPLPALRASQEGRLRRARLVPQPDDAVPRFSYEDHLAALTEARRWPRSTDRISQLRLEIDYERKSGWRTGPASLMVDIVDYPGEWLLDLALIEQTYEGWSRETIVAAERPGRAAMAAPWLASLRALDPNQPLDEVVAERASEAFTTYLAAVRAGPEAVATTPPGRFLMPGDLAGSPALTFAPLILDGPVNPDSLGGLMQRRFEAYKSRVVTPFFRDHFQRIDRQIVLVDVLAAVDAGAAALAELEEALDRVLMTLRVGRNTVLSRLFAPRADRILFAATKADHLHHASHDRLDALLRLLVARSLRRTEAAGAHVSTQALASVRSTRETVVHDGPASFRAVAGTPEAGESIDGETFDGETEAAIFPGELPERPEAVLEGAVTPGSLRFPRFRPPAVPRDALGRPGRLPQIRLDRALNFLIGDRLA</sequence>
<dbReference type="Pfam" id="PF04317">
    <property type="entry name" value="DUF463"/>
    <property type="match status" value="1"/>
</dbReference>
<gene>
    <name evidence="1" type="ORF">Maq22A_c06825</name>
</gene>
<reference evidence="1 2" key="1">
    <citation type="journal article" date="2015" name="Genome Announc.">
        <title>Complete Genome Sequence of Methylobacterium aquaticum Strain 22A, Isolated from Racomitrium japonicum Moss.</title>
        <authorList>
            <person name="Tani A."/>
            <person name="Ogura Y."/>
            <person name="Hayashi T."/>
            <person name="Kimbara K."/>
        </authorList>
    </citation>
    <scope>NUCLEOTIDE SEQUENCE [LARGE SCALE GENOMIC DNA]</scope>
    <source>
        <strain evidence="1 2">MA-22A</strain>
    </source>
</reference>